<evidence type="ECO:0000313" key="3">
    <source>
        <dbReference type="Proteomes" id="UP001244011"/>
    </source>
</evidence>
<dbReference type="AlphaFoldDB" id="A0AAJ0BS17"/>
<feature type="compositionally biased region" description="Basic and acidic residues" evidence="1">
    <location>
        <begin position="169"/>
        <end position="178"/>
    </location>
</feature>
<feature type="region of interest" description="Disordered" evidence="1">
    <location>
        <begin position="97"/>
        <end position="117"/>
    </location>
</feature>
<organism evidence="2 3">
    <name type="scientific">Phialemonium atrogriseum</name>
    <dbReference type="NCBI Taxonomy" id="1093897"/>
    <lineage>
        <taxon>Eukaryota</taxon>
        <taxon>Fungi</taxon>
        <taxon>Dikarya</taxon>
        <taxon>Ascomycota</taxon>
        <taxon>Pezizomycotina</taxon>
        <taxon>Sordariomycetes</taxon>
        <taxon>Sordariomycetidae</taxon>
        <taxon>Cephalothecales</taxon>
        <taxon>Cephalothecaceae</taxon>
        <taxon>Phialemonium</taxon>
    </lineage>
</organism>
<name>A0AAJ0BS17_9PEZI</name>
<keyword evidence="3" id="KW-1185">Reference proteome</keyword>
<evidence type="ECO:0000313" key="2">
    <source>
        <dbReference type="EMBL" id="KAK1763430.1"/>
    </source>
</evidence>
<protein>
    <submittedName>
        <fullName evidence="2">Uncharacterized protein</fullName>
    </submittedName>
</protein>
<dbReference type="EMBL" id="MU839027">
    <property type="protein sequence ID" value="KAK1763430.1"/>
    <property type="molecule type" value="Genomic_DNA"/>
</dbReference>
<comment type="caution">
    <text evidence="2">The sequence shown here is derived from an EMBL/GenBank/DDBJ whole genome shotgun (WGS) entry which is preliminary data.</text>
</comment>
<gene>
    <name evidence="2" type="ORF">QBC33DRAFT_244290</name>
</gene>
<accession>A0AAJ0BS17</accession>
<dbReference type="Proteomes" id="UP001244011">
    <property type="component" value="Unassembled WGS sequence"/>
</dbReference>
<evidence type="ECO:0000256" key="1">
    <source>
        <dbReference type="SAM" id="MobiDB-lite"/>
    </source>
</evidence>
<feature type="compositionally biased region" description="Low complexity" evidence="1">
    <location>
        <begin position="338"/>
        <end position="352"/>
    </location>
</feature>
<sequence>MAAARPEPTTPRKNRPDSVDKIICNLNLEYNLAIELPDKSLTPSHRRQRARFDAGFDLCDKIYRGIHFLYYQNETALSNVLHSFHYESKAACQKWVPKPRADPDSLPSSTDACRASSPGERLELQTLLLGLIDRLKASLQQPRLTMAPVVEDQPDGYTSVSPPSKSKRPAREKPDGSIKRVKGGQQQQQEEEEEEAQQLFDAIDEVPVRQKVGISRLPDPRPNSGALTARSTLMRNLDTSLYRASENTSKVSMFPSIFSEDGTPPDTQSTVEATREEKKRLAVYASSQDPFRPTSSILRALAESVSCSEETRVDGRALDQNASRVTAHVGKQHITGLPGPSTTSPSVSDVPDMPMSDDGTPSPQTNHTVSVGGLASLEDRLKSVWRKFLAGRS</sequence>
<reference evidence="2" key="1">
    <citation type="submission" date="2023-06" db="EMBL/GenBank/DDBJ databases">
        <title>Genome-scale phylogeny and comparative genomics of the fungal order Sordariales.</title>
        <authorList>
            <consortium name="Lawrence Berkeley National Laboratory"/>
            <person name="Hensen N."/>
            <person name="Bonometti L."/>
            <person name="Westerberg I."/>
            <person name="Brannstrom I.O."/>
            <person name="Guillou S."/>
            <person name="Cros-Aarteil S."/>
            <person name="Calhoun S."/>
            <person name="Haridas S."/>
            <person name="Kuo A."/>
            <person name="Mondo S."/>
            <person name="Pangilinan J."/>
            <person name="Riley R."/>
            <person name="Labutti K."/>
            <person name="Andreopoulos B."/>
            <person name="Lipzen A."/>
            <person name="Chen C."/>
            <person name="Yanf M."/>
            <person name="Daum C."/>
            <person name="Ng V."/>
            <person name="Clum A."/>
            <person name="Steindorff A."/>
            <person name="Ohm R."/>
            <person name="Martin F."/>
            <person name="Silar P."/>
            <person name="Natvig D."/>
            <person name="Lalanne C."/>
            <person name="Gautier V."/>
            <person name="Ament-Velasquez S.L."/>
            <person name="Kruys A."/>
            <person name="Hutchinson M.I."/>
            <person name="Powell A.J."/>
            <person name="Barry K."/>
            <person name="Miller A.N."/>
            <person name="Grigoriev I.V."/>
            <person name="Debuchy R."/>
            <person name="Gladieux P."/>
            <person name="Thoren M.H."/>
            <person name="Johannesson H."/>
        </authorList>
    </citation>
    <scope>NUCLEOTIDE SEQUENCE</scope>
    <source>
        <strain evidence="2">8032-3</strain>
    </source>
</reference>
<proteinExistence type="predicted"/>
<feature type="region of interest" description="Disordered" evidence="1">
    <location>
        <begin position="146"/>
        <end position="204"/>
    </location>
</feature>
<feature type="region of interest" description="Disordered" evidence="1">
    <location>
        <begin position="329"/>
        <end position="373"/>
    </location>
</feature>
<dbReference type="GeneID" id="85306123"/>
<feature type="compositionally biased region" description="Polar residues" evidence="1">
    <location>
        <begin position="359"/>
        <end position="369"/>
    </location>
</feature>
<dbReference type="RefSeq" id="XP_060279643.1">
    <property type="nucleotide sequence ID" value="XM_060422936.1"/>
</dbReference>